<reference evidence="2 3" key="1">
    <citation type="submission" date="2016-11" db="EMBL/GenBank/DDBJ databases">
        <title>Complete Genome Sequence of Bradyrhizobium sp. strain J5, an isolated from soybean nodule in Hokkaido.</title>
        <authorList>
            <person name="Kanehara K."/>
        </authorList>
    </citation>
    <scope>NUCLEOTIDE SEQUENCE [LARGE SCALE GENOMIC DNA]</scope>
    <source>
        <strain evidence="2 3">J5</strain>
    </source>
</reference>
<sequence length="134" mass="13041">MLEPLIEVVLPVAAGPCTGTDGLIPAPPSSVAPSGIPTRPTVDAEGSGGAAVMLPLQVTDEPPDSPPPSNKAPDEAVLPDPAQPAVLCAGLSGEMPGVAISVDPSGTPTGRVDCGLSGDVASMPVEGCILGMVV</sequence>
<dbReference type="EMBL" id="CP017637">
    <property type="protein sequence ID" value="APG13120.1"/>
    <property type="molecule type" value="Genomic_DNA"/>
</dbReference>
<dbReference type="RefSeq" id="WP_071915313.1">
    <property type="nucleotide sequence ID" value="NZ_CP017637.1"/>
</dbReference>
<evidence type="ECO:0000313" key="2">
    <source>
        <dbReference type="EMBL" id="APG13120.1"/>
    </source>
</evidence>
<name>A0A1L3FIL6_BRAJP</name>
<evidence type="ECO:0000313" key="3">
    <source>
        <dbReference type="Proteomes" id="UP000181962"/>
    </source>
</evidence>
<protein>
    <submittedName>
        <fullName evidence="2">Uncharacterized protein</fullName>
    </submittedName>
</protein>
<dbReference type="Proteomes" id="UP000181962">
    <property type="component" value="Chromosome"/>
</dbReference>
<dbReference type="AlphaFoldDB" id="A0A1L3FIL6"/>
<accession>A0A1L3FIL6</accession>
<feature type="region of interest" description="Disordered" evidence="1">
    <location>
        <begin position="24"/>
        <end position="83"/>
    </location>
</feature>
<proteinExistence type="predicted"/>
<evidence type="ECO:0000256" key="1">
    <source>
        <dbReference type="SAM" id="MobiDB-lite"/>
    </source>
</evidence>
<dbReference type="OrthoDB" id="8238468at2"/>
<gene>
    <name evidence="2" type="ORF">BKD09_32720</name>
</gene>
<organism evidence="2 3">
    <name type="scientific">Bradyrhizobium japonicum</name>
    <dbReference type="NCBI Taxonomy" id="375"/>
    <lineage>
        <taxon>Bacteria</taxon>
        <taxon>Pseudomonadati</taxon>
        <taxon>Pseudomonadota</taxon>
        <taxon>Alphaproteobacteria</taxon>
        <taxon>Hyphomicrobiales</taxon>
        <taxon>Nitrobacteraceae</taxon>
        <taxon>Bradyrhizobium</taxon>
    </lineage>
</organism>